<dbReference type="EMBL" id="BLIR01000001">
    <property type="protein sequence ID" value="GFE37179.1"/>
    <property type="molecule type" value="Genomic_DNA"/>
</dbReference>
<comment type="caution">
    <text evidence="2">The sequence shown here is derived from an EMBL/GenBank/DDBJ whole genome shotgun (WGS) entry which is preliminary data.</text>
</comment>
<accession>A0A640UNA5</accession>
<sequence length="136" mass="14868">MAVLAQLRLSRKRASPGADQPISPVRLPDTDFGQRTVSGQLVERSLTTSRCWWDSSPQPPHGSPQHQLPAAGGSNRTTRSTGTICSTRTTRSTQHLTYVSPHTLQEFCLALPGRPLRRPVPLGRSGIPRPPQKESV</sequence>
<protein>
    <submittedName>
        <fullName evidence="2">Uncharacterized protein</fullName>
    </submittedName>
</protein>
<evidence type="ECO:0000256" key="1">
    <source>
        <dbReference type="SAM" id="MobiDB-lite"/>
    </source>
</evidence>
<feature type="region of interest" description="Disordered" evidence="1">
    <location>
        <begin position="114"/>
        <end position="136"/>
    </location>
</feature>
<dbReference type="Proteomes" id="UP000431826">
    <property type="component" value="Unassembled WGS sequence"/>
</dbReference>
<feature type="compositionally biased region" description="Polar residues" evidence="1">
    <location>
        <begin position="33"/>
        <end position="50"/>
    </location>
</feature>
<feature type="compositionally biased region" description="Low complexity" evidence="1">
    <location>
        <begin position="63"/>
        <end position="83"/>
    </location>
</feature>
<dbReference type="AlphaFoldDB" id="A0A640UNA5"/>
<feature type="region of interest" description="Disordered" evidence="1">
    <location>
        <begin position="1"/>
        <end position="86"/>
    </location>
</feature>
<name>A0A640UNA5_9ACTN</name>
<evidence type="ECO:0000313" key="3">
    <source>
        <dbReference type="Proteomes" id="UP000431826"/>
    </source>
</evidence>
<organism evidence="2 3">
    <name type="scientific">Streptomyces tubercidicus</name>
    <dbReference type="NCBI Taxonomy" id="47759"/>
    <lineage>
        <taxon>Bacteria</taxon>
        <taxon>Bacillati</taxon>
        <taxon>Actinomycetota</taxon>
        <taxon>Actinomycetes</taxon>
        <taxon>Kitasatosporales</taxon>
        <taxon>Streptomycetaceae</taxon>
        <taxon>Streptomyces</taxon>
    </lineage>
</organism>
<reference evidence="2 3" key="1">
    <citation type="submission" date="2019-12" db="EMBL/GenBank/DDBJ databases">
        <title>Whole genome shotgun sequence of Streptomyces tubercidicus NBRC 13090.</title>
        <authorList>
            <person name="Ichikawa N."/>
            <person name="Kimura A."/>
            <person name="Kitahashi Y."/>
            <person name="Komaki H."/>
            <person name="Tamura T."/>
        </authorList>
    </citation>
    <scope>NUCLEOTIDE SEQUENCE [LARGE SCALE GENOMIC DNA]</scope>
    <source>
        <strain evidence="2 3">NBRC 13090</strain>
    </source>
</reference>
<evidence type="ECO:0000313" key="2">
    <source>
        <dbReference type="EMBL" id="GFE37179.1"/>
    </source>
</evidence>
<proteinExistence type="predicted"/>
<keyword evidence="3" id="KW-1185">Reference proteome</keyword>
<feature type="compositionally biased region" description="Low complexity" evidence="1">
    <location>
        <begin position="114"/>
        <end position="124"/>
    </location>
</feature>
<gene>
    <name evidence="2" type="ORF">Stube_18520</name>
</gene>